<sequence length="392" mass="43994">MSHKLIDHSPDVKKLRDNGYEVEVIGNYLLMHSVPYLSANKEVVKGTLVSNVSIANNQVTKPNTHVIHFAGEFPCNIDGTIIRQLQHSSRTTNLTDKIVVNHSFSNKPANGYQNYYDKMVQYAEIISAPARNIDPSVTARTYKVIESLDEESVLNYSDTNSSKAEIEAINQKLSGLKIGIIGLGGTGSYILDFIAKTYVGEIHLYDGDKFLQHNAFRAPSAPSLEELNESVLKVDYLYNIYSKMHKHIITHGLFINESNVGMLKDLDFVFVCIDKSEIKELIFKKLEDKGVEFIDTGIGVERVDDSLIGMIRTTTSTKNKRDHVWNGCISFADEDNEEYASNIQIAPLNCLNAAFAVIKFYKRYGVLNDLENEHHSTYSINVNQLVSDEISA</sequence>
<gene>
    <name evidence="3" type="ORF">GCM10011531_25280</name>
</gene>
<dbReference type="InterPro" id="IPR046741">
    <property type="entry name" value="DUF6791"/>
</dbReference>
<keyword evidence="4" id="KW-1185">Reference proteome</keyword>
<dbReference type="EMBL" id="BMIC01000007">
    <property type="protein sequence ID" value="GFZ92501.1"/>
    <property type="molecule type" value="Genomic_DNA"/>
</dbReference>
<dbReference type="Pfam" id="PF00899">
    <property type="entry name" value="ThiF"/>
    <property type="match status" value="1"/>
</dbReference>
<proteinExistence type="predicted"/>
<organism evidence="3 4">
    <name type="scientific">Aquaticitalea lipolytica</name>
    <dbReference type="NCBI Taxonomy" id="1247562"/>
    <lineage>
        <taxon>Bacteria</taxon>
        <taxon>Pseudomonadati</taxon>
        <taxon>Bacteroidota</taxon>
        <taxon>Flavobacteriia</taxon>
        <taxon>Flavobacteriales</taxon>
        <taxon>Flavobacteriaceae</taxon>
        <taxon>Aquaticitalea</taxon>
    </lineage>
</organism>
<evidence type="ECO:0008006" key="5">
    <source>
        <dbReference type="Google" id="ProtNLM"/>
    </source>
</evidence>
<reference evidence="3 4" key="1">
    <citation type="journal article" date="2014" name="Int. J. Syst. Evol. Microbiol.">
        <title>Complete genome sequence of Corynebacterium casei LMG S-19264T (=DSM 44701T), isolated from a smear-ripened cheese.</title>
        <authorList>
            <consortium name="US DOE Joint Genome Institute (JGI-PGF)"/>
            <person name="Walter F."/>
            <person name="Albersmeier A."/>
            <person name="Kalinowski J."/>
            <person name="Ruckert C."/>
        </authorList>
    </citation>
    <scope>NUCLEOTIDE SEQUENCE [LARGE SCALE GENOMIC DNA]</scope>
    <source>
        <strain evidence="3 4">CGMCC 1.15295</strain>
    </source>
</reference>
<dbReference type="Gene3D" id="3.40.50.720">
    <property type="entry name" value="NAD(P)-binding Rossmann-like Domain"/>
    <property type="match status" value="1"/>
</dbReference>
<dbReference type="RefSeq" id="WP_188606760.1">
    <property type="nucleotide sequence ID" value="NZ_BMIC01000007.1"/>
</dbReference>
<dbReference type="SUPFAM" id="SSF69572">
    <property type="entry name" value="Activating enzymes of the ubiquitin-like proteins"/>
    <property type="match status" value="1"/>
</dbReference>
<dbReference type="GO" id="GO:0008641">
    <property type="term" value="F:ubiquitin-like modifier activating enzyme activity"/>
    <property type="evidence" value="ECO:0007669"/>
    <property type="project" value="InterPro"/>
</dbReference>
<dbReference type="InterPro" id="IPR035985">
    <property type="entry name" value="Ubiquitin-activating_enz"/>
</dbReference>
<dbReference type="NCBIfam" id="NF004805">
    <property type="entry name" value="PRK06153.1-4"/>
    <property type="match status" value="1"/>
</dbReference>
<feature type="domain" description="DUF6791" evidence="2">
    <location>
        <begin position="10"/>
        <end position="159"/>
    </location>
</feature>
<evidence type="ECO:0000313" key="4">
    <source>
        <dbReference type="Proteomes" id="UP000598120"/>
    </source>
</evidence>
<dbReference type="AlphaFoldDB" id="A0A8J2TUX9"/>
<evidence type="ECO:0000259" key="1">
    <source>
        <dbReference type="Pfam" id="PF00899"/>
    </source>
</evidence>
<evidence type="ECO:0000313" key="3">
    <source>
        <dbReference type="EMBL" id="GFZ92501.1"/>
    </source>
</evidence>
<comment type="caution">
    <text evidence="3">The sequence shown here is derived from an EMBL/GenBank/DDBJ whole genome shotgun (WGS) entry which is preliminary data.</text>
</comment>
<dbReference type="Pfam" id="PF20590">
    <property type="entry name" value="DUF6791"/>
    <property type="match status" value="1"/>
</dbReference>
<name>A0A8J2TUX9_9FLAO</name>
<dbReference type="InterPro" id="IPR000594">
    <property type="entry name" value="ThiF_NAD_FAD-bd"/>
</dbReference>
<protein>
    <recommendedName>
        <fullName evidence="5">ThiF family protein</fullName>
    </recommendedName>
</protein>
<accession>A0A8J2TUX9</accession>
<dbReference type="Proteomes" id="UP000598120">
    <property type="component" value="Unassembled WGS sequence"/>
</dbReference>
<feature type="domain" description="THIF-type NAD/FAD binding fold" evidence="1">
    <location>
        <begin position="170"/>
        <end position="298"/>
    </location>
</feature>
<evidence type="ECO:0000259" key="2">
    <source>
        <dbReference type="Pfam" id="PF20590"/>
    </source>
</evidence>
<dbReference type="NCBIfam" id="NF004804">
    <property type="entry name" value="PRK06153.1-3"/>
    <property type="match status" value="1"/>
</dbReference>